<dbReference type="InterPro" id="IPR024775">
    <property type="entry name" value="DinB-like"/>
</dbReference>
<organism evidence="2 3">
    <name type="scientific">Panacibacter microcysteis</name>
    <dbReference type="NCBI Taxonomy" id="2793269"/>
    <lineage>
        <taxon>Bacteria</taxon>
        <taxon>Pseudomonadati</taxon>
        <taxon>Bacteroidota</taxon>
        <taxon>Chitinophagia</taxon>
        <taxon>Chitinophagales</taxon>
        <taxon>Chitinophagaceae</taxon>
        <taxon>Panacibacter</taxon>
    </lineage>
</organism>
<dbReference type="EMBL" id="JADWYR010000002">
    <property type="protein sequence ID" value="MBG9377849.1"/>
    <property type="molecule type" value="Genomic_DNA"/>
</dbReference>
<reference evidence="2" key="1">
    <citation type="submission" date="2020-11" db="EMBL/GenBank/DDBJ databases">
        <title>Bacterial whole genome sequence for Panacibacter sp. DH6.</title>
        <authorList>
            <person name="Le V."/>
            <person name="Ko S."/>
            <person name="Ahn C.-Y."/>
            <person name="Oh H.-M."/>
        </authorList>
    </citation>
    <scope>NUCLEOTIDE SEQUENCE</scope>
    <source>
        <strain evidence="2">DH6</strain>
    </source>
</reference>
<name>A0A931GYB1_9BACT</name>
<accession>A0A931GYB1</accession>
<dbReference type="RefSeq" id="WP_196991914.1">
    <property type="nucleotide sequence ID" value="NZ_JADWYR010000002.1"/>
</dbReference>
<dbReference type="Pfam" id="PF12867">
    <property type="entry name" value="DinB_2"/>
    <property type="match status" value="1"/>
</dbReference>
<comment type="caution">
    <text evidence="2">The sequence shown here is derived from an EMBL/GenBank/DDBJ whole genome shotgun (WGS) entry which is preliminary data.</text>
</comment>
<proteinExistence type="predicted"/>
<evidence type="ECO:0000313" key="3">
    <source>
        <dbReference type="Proteomes" id="UP000628448"/>
    </source>
</evidence>
<dbReference type="Gene3D" id="1.20.120.450">
    <property type="entry name" value="dinb family like domain"/>
    <property type="match status" value="1"/>
</dbReference>
<sequence>MEIYHLPHNITVFGNTVEAFPAGVSEAFDSLINTLPGGNNRLYYGLSWCTGNDITYVAAAEEKTAGEARQYGYETFTIEKGTYLSVTVQDWQNKTACIKDVFHEIMLDERADDKTPAIEIYKNDKEMICLVAVKRSIELLEEFDTTIRELFETIDACSTADINKKPVEESWSAAQVIAHISRSNTGIASAMQLDGEKLSREADKRVDELKQTFLDFNVKYKSPEFILPGSGPFTKDELLKKLSNSIDQLKQAGRNTNLLLAIKHPAFGEITKLELLYFVLFHIQRHTHQLKNIISTIKTPVFINN</sequence>
<dbReference type="InterPro" id="IPR034660">
    <property type="entry name" value="DinB/YfiT-like"/>
</dbReference>
<keyword evidence="3" id="KW-1185">Reference proteome</keyword>
<evidence type="ECO:0000259" key="1">
    <source>
        <dbReference type="Pfam" id="PF12867"/>
    </source>
</evidence>
<evidence type="ECO:0000313" key="2">
    <source>
        <dbReference type="EMBL" id="MBG9377849.1"/>
    </source>
</evidence>
<gene>
    <name evidence="2" type="ORF">I5907_16535</name>
</gene>
<dbReference type="SUPFAM" id="SSF109854">
    <property type="entry name" value="DinB/YfiT-like putative metalloenzymes"/>
    <property type="match status" value="1"/>
</dbReference>
<dbReference type="Proteomes" id="UP000628448">
    <property type="component" value="Unassembled WGS sequence"/>
</dbReference>
<protein>
    <submittedName>
        <fullName evidence="2">DinB family protein</fullName>
    </submittedName>
</protein>
<dbReference type="AlphaFoldDB" id="A0A931GYB1"/>
<feature type="domain" description="DinB-like" evidence="1">
    <location>
        <begin position="143"/>
        <end position="290"/>
    </location>
</feature>